<dbReference type="Pfam" id="PF02098">
    <property type="entry name" value="His_binding"/>
    <property type="match status" value="1"/>
</dbReference>
<sequence>EGLPDYLEYRNAKDFLTSNETLYLKYISMTTPVLGKQCITSTLRESTSTFPDIPRWIWYTDATGSQERKGIRITVRMTNETCFTTQDLLKFGTRFPIVYCDSKCMIHYILKE</sequence>
<organism evidence="1">
    <name type="scientific">Ixodes ricinus</name>
    <name type="common">Common tick</name>
    <name type="synonym">Acarus ricinus</name>
    <dbReference type="NCBI Taxonomy" id="34613"/>
    <lineage>
        <taxon>Eukaryota</taxon>
        <taxon>Metazoa</taxon>
        <taxon>Ecdysozoa</taxon>
        <taxon>Arthropoda</taxon>
        <taxon>Chelicerata</taxon>
        <taxon>Arachnida</taxon>
        <taxon>Acari</taxon>
        <taxon>Parasitiformes</taxon>
        <taxon>Ixodida</taxon>
        <taxon>Ixodoidea</taxon>
        <taxon>Ixodidae</taxon>
        <taxon>Ixodinae</taxon>
        <taxon>Ixodes</taxon>
    </lineage>
</organism>
<reference evidence="1" key="1">
    <citation type="journal article" date="2015" name="Sci. Rep.">
        <title>Tissue- and time-dependent transcription in Ixodes ricinus salivary glands and midguts when blood feeding on the vertebrate host.</title>
        <authorList>
            <person name="Kotsyfakis M."/>
            <person name="Schwarz A."/>
            <person name="Erhart J."/>
            <person name="Ribeiro J.M."/>
        </authorList>
    </citation>
    <scope>NUCLEOTIDE SEQUENCE</scope>
    <source>
        <tissue evidence="1">Salivary gland and midgut</tissue>
    </source>
</reference>
<proteinExistence type="evidence at transcript level"/>
<name>V5HM04_IXORI</name>
<protein>
    <submittedName>
        <fullName evidence="1">Putative lipocalin-7 8 lipocalin</fullName>
    </submittedName>
</protein>
<dbReference type="InterPro" id="IPR012674">
    <property type="entry name" value="Calycin"/>
</dbReference>
<dbReference type="InterPro" id="IPR002970">
    <property type="entry name" value="Tick_his-bd"/>
</dbReference>
<evidence type="ECO:0000313" key="1">
    <source>
        <dbReference type="EMBL" id="JAB74603.1"/>
    </source>
</evidence>
<dbReference type="GO" id="GO:0043176">
    <property type="term" value="F:amine binding"/>
    <property type="evidence" value="ECO:0007669"/>
    <property type="project" value="InterPro"/>
</dbReference>
<dbReference type="GO" id="GO:0030682">
    <property type="term" value="P:symbiont-mediated perturbation of host defenses"/>
    <property type="evidence" value="ECO:0007669"/>
    <property type="project" value="InterPro"/>
</dbReference>
<dbReference type="EMBL" id="GANP01009865">
    <property type="protein sequence ID" value="JAB74603.1"/>
    <property type="molecule type" value="mRNA"/>
</dbReference>
<dbReference type="AlphaFoldDB" id="V5HM04"/>
<feature type="non-terminal residue" evidence="1">
    <location>
        <position position="1"/>
    </location>
</feature>
<dbReference type="SUPFAM" id="SSF50814">
    <property type="entry name" value="Lipocalins"/>
    <property type="match status" value="1"/>
</dbReference>
<feature type="non-terminal residue" evidence="1">
    <location>
        <position position="112"/>
    </location>
</feature>
<accession>V5HM04</accession>
<dbReference type="Gene3D" id="2.40.128.20">
    <property type="match status" value="1"/>
</dbReference>